<dbReference type="OrthoDB" id="332939at2"/>
<dbReference type="Proteomes" id="UP000307140">
    <property type="component" value="Unassembled WGS sequence"/>
</dbReference>
<dbReference type="Gene3D" id="3.60.21.10">
    <property type="match status" value="1"/>
</dbReference>
<protein>
    <submittedName>
        <fullName evidence="2">Metallophosphoesterase</fullName>
    </submittedName>
</protein>
<dbReference type="AlphaFoldDB" id="A0A5S3NCQ5"/>
<dbReference type="PANTHER" id="PTHR12905">
    <property type="entry name" value="METALLOPHOSPHOESTERASE"/>
    <property type="match status" value="1"/>
</dbReference>
<organism evidence="2 3">
    <name type="scientific">Polaribacter aestuariivivens</name>
    <dbReference type="NCBI Taxonomy" id="2304626"/>
    <lineage>
        <taxon>Bacteria</taxon>
        <taxon>Pseudomonadati</taxon>
        <taxon>Bacteroidota</taxon>
        <taxon>Flavobacteriia</taxon>
        <taxon>Flavobacteriales</taxon>
        <taxon>Flavobacteriaceae</taxon>
    </lineage>
</organism>
<dbReference type="InterPro" id="IPR004843">
    <property type="entry name" value="Calcineurin-like_PHP"/>
</dbReference>
<dbReference type="CDD" id="cd07379">
    <property type="entry name" value="MPP_239FB"/>
    <property type="match status" value="1"/>
</dbReference>
<dbReference type="SUPFAM" id="SSF56300">
    <property type="entry name" value="Metallo-dependent phosphatases"/>
    <property type="match status" value="1"/>
</dbReference>
<proteinExistence type="predicted"/>
<dbReference type="InterPro" id="IPR029052">
    <property type="entry name" value="Metallo-depent_PP-like"/>
</dbReference>
<dbReference type="GO" id="GO:0016787">
    <property type="term" value="F:hydrolase activity"/>
    <property type="evidence" value="ECO:0007669"/>
    <property type="project" value="InterPro"/>
</dbReference>
<dbReference type="Pfam" id="PF00149">
    <property type="entry name" value="Metallophos"/>
    <property type="match status" value="1"/>
</dbReference>
<evidence type="ECO:0000259" key="1">
    <source>
        <dbReference type="Pfam" id="PF00149"/>
    </source>
</evidence>
<keyword evidence="3" id="KW-1185">Reference proteome</keyword>
<comment type="caution">
    <text evidence="2">The sequence shown here is derived from an EMBL/GenBank/DDBJ whole genome shotgun (WGS) entry which is preliminary data.</text>
</comment>
<dbReference type="InterPro" id="IPR051693">
    <property type="entry name" value="UPF0046_metallophosphoest"/>
</dbReference>
<accession>A0A5S3NCQ5</accession>
<reference evidence="2 3" key="1">
    <citation type="submission" date="2019-05" db="EMBL/GenBank/DDBJ databases">
        <title>Polaribacter aestuariivivens sp. nov., isolated from a tidal flat.</title>
        <authorList>
            <person name="Yoon J.-H."/>
        </authorList>
    </citation>
    <scope>NUCLEOTIDE SEQUENCE [LARGE SCALE GENOMIC DNA]</scope>
    <source>
        <strain evidence="2 3">DBTF-3</strain>
    </source>
</reference>
<gene>
    <name evidence="2" type="ORF">FDT66_05935</name>
</gene>
<dbReference type="RefSeq" id="WP_138535227.1">
    <property type="nucleotide sequence ID" value="NZ_VANR01000002.1"/>
</dbReference>
<evidence type="ECO:0000313" key="2">
    <source>
        <dbReference type="EMBL" id="TMM31499.1"/>
    </source>
</evidence>
<name>A0A5S3NCQ5_9FLAO</name>
<evidence type="ECO:0000313" key="3">
    <source>
        <dbReference type="Proteomes" id="UP000307140"/>
    </source>
</evidence>
<sequence>MKIVLISDTHGVHNFRIPDGDVLIHAGDVSSRGRKAEIDLFVKWFQKQPHKHKIFIAGNHDFYFEEAAQNNIAVNYPNLIYLNDSGCEIDGIKFWGSPIQPTFFNWAFNRNRGKEIKKHWDLIPNNIDVLITHGPPYKVLDLTKNETYAGCEELKKKVLEIKPKLHVFGHIHEAYGKTIRNETIFVNASLLDHKYKSANTPILVEV</sequence>
<dbReference type="PANTHER" id="PTHR12905:SF0">
    <property type="entry name" value="CALCINEURIN-LIKE PHOSPHOESTERASE DOMAIN-CONTAINING PROTEIN"/>
    <property type="match status" value="1"/>
</dbReference>
<feature type="domain" description="Calcineurin-like phosphoesterase" evidence="1">
    <location>
        <begin position="1"/>
        <end position="173"/>
    </location>
</feature>
<dbReference type="EMBL" id="VANR01000002">
    <property type="protein sequence ID" value="TMM31499.1"/>
    <property type="molecule type" value="Genomic_DNA"/>
</dbReference>